<evidence type="ECO:0000256" key="1">
    <source>
        <dbReference type="ARBA" id="ARBA00008259"/>
    </source>
</evidence>
<keyword evidence="3 4" id="KW-0677">Repeat</keyword>
<dbReference type="InterPro" id="IPR036322">
    <property type="entry name" value="WD40_repeat_dom_sf"/>
</dbReference>
<keyword evidence="2 4" id="KW-0853">WD repeat</keyword>
<reference evidence="5" key="1">
    <citation type="submission" date="2021-01" db="EMBL/GenBank/DDBJ databases">
        <authorList>
            <person name="Corre E."/>
            <person name="Pelletier E."/>
            <person name="Niang G."/>
            <person name="Scheremetjew M."/>
            <person name="Finn R."/>
            <person name="Kale V."/>
            <person name="Holt S."/>
            <person name="Cochrane G."/>
            <person name="Meng A."/>
            <person name="Brown T."/>
            <person name="Cohen L."/>
        </authorList>
    </citation>
    <scope>NUCLEOTIDE SEQUENCE</scope>
    <source>
        <strain evidence="5">WS</strain>
    </source>
</reference>
<organism evidence="5">
    <name type="scientific">Percolomonas cosmopolitus</name>
    <dbReference type="NCBI Taxonomy" id="63605"/>
    <lineage>
        <taxon>Eukaryota</taxon>
        <taxon>Discoba</taxon>
        <taxon>Heterolobosea</taxon>
        <taxon>Tetramitia</taxon>
        <taxon>Eutetramitia</taxon>
        <taxon>Percolomonadidae</taxon>
        <taxon>Percolomonas</taxon>
    </lineage>
</organism>
<accession>A0A7S1KQ97</accession>
<dbReference type="Pfam" id="PF00400">
    <property type="entry name" value="WD40"/>
    <property type="match status" value="1"/>
</dbReference>
<evidence type="ECO:0000256" key="4">
    <source>
        <dbReference type="RuleBase" id="RU331113"/>
    </source>
</evidence>
<protein>
    <recommendedName>
        <fullName evidence="4">Serine/threonine-protein phosphatase 2A 55 kDa regulatory subunit B</fullName>
    </recommendedName>
</protein>
<dbReference type="AlphaFoldDB" id="A0A7S1KQ97"/>
<gene>
    <name evidence="5" type="ORF">PCOS0759_LOCUS5029</name>
</gene>
<dbReference type="SUPFAM" id="SSF50978">
    <property type="entry name" value="WD40 repeat-like"/>
    <property type="match status" value="1"/>
</dbReference>
<evidence type="ECO:0000256" key="3">
    <source>
        <dbReference type="ARBA" id="ARBA00022737"/>
    </source>
</evidence>
<proteinExistence type="inferred from homology"/>
<dbReference type="InterPro" id="IPR000009">
    <property type="entry name" value="PP2A_PR55"/>
</dbReference>
<evidence type="ECO:0000313" key="5">
    <source>
        <dbReference type="EMBL" id="CAD9081789.1"/>
    </source>
</evidence>
<comment type="similarity">
    <text evidence="1 4">Belongs to the phosphatase 2A regulatory subunit B family.</text>
</comment>
<dbReference type="GO" id="GO:0019888">
    <property type="term" value="F:protein phosphatase regulator activity"/>
    <property type="evidence" value="ECO:0007669"/>
    <property type="project" value="InterPro"/>
</dbReference>
<dbReference type="InterPro" id="IPR001680">
    <property type="entry name" value="WD40_rpt"/>
</dbReference>
<dbReference type="EMBL" id="HBGD01006050">
    <property type="protein sequence ID" value="CAD9081789.1"/>
    <property type="molecule type" value="Transcribed_RNA"/>
</dbReference>
<evidence type="ECO:0000256" key="2">
    <source>
        <dbReference type="ARBA" id="ARBA00022574"/>
    </source>
</evidence>
<dbReference type="SMART" id="SM00320">
    <property type="entry name" value="WD40"/>
    <property type="match status" value="4"/>
</dbReference>
<dbReference type="PIRSF" id="PIRSF037309">
    <property type="entry name" value="PP2A_PR55"/>
    <property type="match status" value="1"/>
</dbReference>
<name>A0A7S1KQ97_9EUKA</name>
<dbReference type="PANTHER" id="PTHR11871">
    <property type="entry name" value="PROTEIN PHOSPHATASE PP2A REGULATORY SUBUNIT B"/>
    <property type="match status" value="1"/>
</dbReference>
<dbReference type="InterPro" id="IPR015943">
    <property type="entry name" value="WD40/YVTN_repeat-like_dom_sf"/>
</dbReference>
<dbReference type="PRINTS" id="PR00600">
    <property type="entry name" value="PP2APR55"/>
</dbReference>
<sequence length="426" mass="49217">MFPFTRSSSKPTSSPKTSLQWHYQQHFGDIHAKEIKEEDVISCLEFDQQTGDYIGVGDGGGRVVLLERNPDSYGQLPEYQVFTEFQSHEPKFDTLKSEEISQQIKMIKWGPRVGDAHFLLTTNAKTIKAWKIYKKNVFSWDRSRKVNGSLGLPRSKEKKTILTHQQKEVYKNQHEFTINSISLNSDQETFLSADDLRINLWYLGRPEAKMTIVDIKPENMADLTEVITSSCFHPQECNTFLYTTTSGTIKLCDLRQNALCNNSSKEFFVKQIDRSFFSETIAAVSDAKFSPDGRYIVSRDYMSLKIWDVNMPKKPLKTLYVHESLRTKLYDLYENDCIFDKFDCNFSGCGNYVLTGSYKNYFNIFDIKGKKPFSAEASRKLKPKKEPNYTNADFFKKCLRTAWHPKENCTAIAAVNSLYIFTGQYK</sequence>
<dbReference type="Gene3D" id="2.130.10.10">
    <property type="entry name" value="YVTN repeat-like/Quinoprotein amine dehydrogenase"/>
    <property type="match status" value="1"/>
</dbReference>
<dbReference type="GO" id="GO:0000159">
    <property type="term" value="C:protein phosphatase type 2A complex"/>
    <property type="evidence" value="ECO:0007669"/>
    <property type="project" value="UniProtKB-UniRule"/>
</dbReference>